<proteinExistence type="predicted"/>
<sequence>MAQTKTSAKKTTTKSMRKRSAKVKQEPTTRYLRYELTNSATPTTETSHYIDLARDLSAVNRRLYRQGKDYHVKKITIVSSNTPNGDSRVSVATIPSGWSSQMAWKRAFRTWNEMNKTAAGQLSGDITGTWSDFKVSMTRDFQNATKAVPLDNGGNAYLLGDWIYTKLVTPDGTTGADEFDMHMLGGHFGAAGAWSSVGLIKSYGESRATVQANDPSVPNAASSDPLVNVFDYGTTVDEVIDLMEADNDSPPYSLAFYPGSDGNGPKPAVVQDTTLMDGRATMAGFTAMCGMLEFEIKSPLPSDVYSVLVELAPGKYRGIHAESI</sequence>
<dbReference type="EMBL" id="JX904145">
    <property type="protein sequence ID" value="AGA18266.1"/>
    <property type="molecule type" value="Genomic_DNA"/>
</dbReference>
<name>S4TE23_9VIRU</name>
<evidence type="ECO:0000256" key="1">
    <source>
        <dbReference type="SAM" id="MobiDB-lite"/>
    </source>
</evidence>
<accession>S4TE23</accession>
<organism evidence="2">
    <name type="scientific">uncultured marine virus</name>
    <dbReference type="NCBI Taxonomy" id="186617"/>
    <lineage>
        <taxon>Viruses</taxon>
        <taxon>environmental samples</taxon>
    </lineage>
</organism>
<protein>
    <submittedName>
        <fullName evidence="2">Uncharacterized protein</fullName>
    </submittedName>
</protein>
<reference evidence="2" key="1">
    <citation type="journal article" date="2013" name="ISME J.">
        <title>Previously unknown and highly divergent ssDNA viruses populate the oceans.</title>
        <authorList>
            <person name="Labonte J.M."/>
            <person name="Suttle C.A."/>
        </authorList>
    </citation>
    <scope>NUCLEOTIDE SEQUENCE</scope>
</reference>
<feature type="region of interest" description="Disordered" evidence="1">
    <location>
        <begin position="1"/>
        <end position="26"/>
    </location>
</feature>
<evidence type="ECO:0000313" key="2">
    <source>
        <dbReference type="EMBL" id="AGA18266.1"/>
    </source>
</evidence>
<feature type="compositionally biased region" description="Basic residues" evidence="1">
    <location>
        <begin position="7"/>
        <end position="22"/>
    </location>
</feature>